<feature type="domain" description="Thioester reductase (TE)" evidence="2">
    <location>
        <begin position="7"/>
        <end position="227"/>
    </location>
</feature>
<gene>
    <name evidence="3" type="ORF">AAW51_2343</name>
</gene>
<dbReference type="SUPFAM" id="SSF51735">
    <property type="entry name" value="NAD(P)-binding Rossmann-fold domains"/>
    <property type="match status" value="1"/>
</dbReference>
<dbReference type="PANTHER" id="PTHR43245">
    <property type="entry name" value="BIFUNCTIONAL POLYMYXIN RESISTANCE PROTEIN ARNA"/>
    <property type="match status" value="1"/>
</dbReference>
<proteinExistence type="predicted"/>
<sequence length="694" mass="78011">MSKRLLITGASGFLGSHFLVRELLQGSGQIVCLGRDTLRADAEQRIRKALETAARDAGQAHEIGRLNEAFTARCTVLRADIEKPACGLTPEGLARIKVDEVWHFAAMLRFSLKLKEYVGKSICVGTANVLDVALAAGARVVNYLSSAIVAGNQVGLNTEVFHESLDTADTSYELAKRQAENLVRDRCREVGLAFRIFRPSIVVGHSQTHEGKTDTGFYGLITICAKLKNEIESKIPNFLSKHPIKLVNTSTHSAMNLIHVDDVIEQMATIAAHPESVGQIFHIVNKTQLPQDQMLTEMEEVLGIKVERVASIDEFEPLDHLVRKQMGEYEKYFSNYYEFDTTNADRYLEGRRATPISRSEARHLMEVYYARFQAEDRRATLFESPLAQFEKRELPAGENEVLTYYVGGRGERPVLIINAYGQSLHFWTELFNLMLDDYRVYLWEIRGTSVVEGGMRGNFTLNHHVSDACQILEAEGLRDCNLMGWCTGGKIALEVAARVPERVGKLICLTPSFKGVAGEDMDTDYEKKMEPLCRAVDRNPALTKLVQEFMGHFFAGVDITSETKDDKLNANVRGVMGMVNRNIRPLLVAPFVAEASILNYARQLLQFWAHDISPLYDKVDKPIMLLSGERDNIADPRLAHRVLGRFKQFVGFQVIGGSHYIHKDNSHSVKRMLDAFIEHSTEALPESDRLEIVY</sequence>
<dbReference type="SUPFAM" id="SSF53474">
    <property type="entry name" value="alpha/beta-Hydrolases"/>
    <property type="match status" value="1"/>
</dbReference>
<accession>A0A0G3BHW9</accession>
<dbReference type="Gene3D" id="3.40.50.1820">
    <property type="entry name" value="alpha/beta hydrolase"/>
    <property type="match status" value="1"/>
</dbReference>
<dbReference type="AlphaFoldDB" id="A0A0G3BHW9"/>
<protein>
    <submittedName>
        <fullName evidence="3">Uncharacterized protein</fullName>
    </submittedName>
</protein>
<dbReference type="InterPro" id="IPR036291">
    <property type="entry name" value="NAD(P)-bd_dom_sf"/>
</dbReference>
<dbReference type="Proteomes" id="UP000035352">
    <property type="component" value="Chromosome"/>
</dbReference>
<dbReference type="STRING" id="413882.AAW51_2343"/>
<dbReference type="Pfam" id="PF00561">
    <property type="entry name" value="Abhydrolase_1"/>
    <property type="match status" value="1"/>
</dbReference>
<dbReference type="InterPro" id="IPR050177">
    <property type="entry name" value="Lipid_A_modif_metabolic_enz"/>
</dbReference>
<keyword evidence="4" id="KW-1185">Reference proteome</keyword>
<name>A0A0G3BHW9_9BURK</name>
<feature type="domain" description="AB hydrolase-1" evidence="1">
    <location>
        <begin position="413"/>
        <end position="511"/>
    </location>
</feature>
<reference evidence="3 4" key="1">
    <citation type="submission" date="2015-05" db="EMBL/GenBank/DDBJ databases">
        <authorList>
            <person name="Tang B."/>
            <person name="Yu Y."/>
        </authorList>
    </citation>
    <scope>NUCLEOTIDE SEQUENCE [LARGE SCALE GENOMIC DNA]</scope>
    <source>
        <strain evidence="3 4">DSM 7029</strain>
    </source>
</reference>
<evidence type="ECO:0000259" key="1">
    <source>
        <dbReference type="Pfam" id="PF00561"/>
    </source>
</evidence>
<dbReference type="InterPro" id="IPR013120">
    <property type="entry name" value="FAR_NAD-bd"/>
</dbReference>
<dbReference type="KEGG" id="pbh:AAW51_2343"/>
<dbReference type="OrthoDB" id="9810734at2"/>
<dbReference type="EMBL" id="CP011371">
    <property type="protein sequence ID" value="AKJ29034.1"/>
    <property type="molecule type" value="Genomic_DNA"/>
</dbReference>
<evidence type="ECO:0000313" key="4">
    <source>
        <dbReference type="Proteomes" id="UP000035352"/>
    </source>
</evidence>
<dbReference type="Gene3D" id="3.40.50.720">
    <property type="entry name" value="NAD(P)-binding Rossmann-like Domain"/>
    <property type="match status" value="1"/>
</dbReference>
<dbReference type="RefSeq" id="WP_083438237.1">
    <property type="nucleotide sequence ID" value="NZ_CP011371.1"/>
</dbReference>
<evidence type="ECO:0000313" key="3">
    <source>
        <dbReference type="EMBL" id="AKJ29034.1"/>
    </source>
</evidence>
<dbReference type="InterPro" id="IPR029058">
    <property type="entry name" value="AB_hydrolase_fold"/>
</dbReference>
<dbReference type="Pfam" id="PF07993">
    <property type="entry name" value="NAD_binding_4"/>
    <property type="match status" value="1"/>
</dbReference>
<dbReference type="InterPro" id="IPR000073">
    <property type="entry name" value="AB_hydrolase_1"/>
</dbReference>
<organism evidence="3 4">
    <name type="scientific">Caldimonas brevitalea</name>
    <dbReference type="NCBI Taxonomy" id="413882"/>
    <lineage>
        <taxon>Bacteria</taxon>
        <taxon>Pseudomonadati</taxon>
        <taxon>Pseudomonadota</taxon>
        <taxon>Betaproteobacteria</taxon>
        <taxon>Burkholderiales</taxon>
        <taxon>Sphaerotilaceae</taxon>
        <taxon>Caldimonas</taxon>
    </lineage>
</organism>
<evidence type="ECO:0000259" key="2">
    <source>
        <dbReference type="Pfam" id="PF07993"/>
    </source>
</evidence>